<dbReference type="Proteomes" id="UP001371456">
    <property type="component" value="Unassembled WGS sequence"/>
</dbReference>
<protein>
    <submittedName>
        <fullName evidence="1">Uncharacterized protein</fullName>
    </submittedName>
</protein>
<keyword evidence="2" id="KW-1185">Reference proteome</keyword>
<accession>A0AAN8TQF7</accession>
<sequence length="147" mass="16623">MLLILQQGLSNSRRVNTGVVSFAHGTGDIGFKPTKGLKWKGKQAMTQIELHVQSVMRRIQTRSTVVGIQTRAQAKGKSPSKKTSYFNVCWCFRGCVVVTTKLKLVMVLYFCFFVVAQPNLKYDYFVFWCLCGCSTKQKVLTIFCFDG</sequence>
<evidence type="ECO:0000313" key="2">
    <source>
        <dbReference type="Proteomes" id="UP001371456"/>
    </source>
</evidence>
<dbReference type="AlphaFoldDB" id="A0AAN8TQF7"/>
<proteinExistence type="predicted"/>
<reference evidence="1 2" key="1">
    <citation type="submission" date="2024-02" db="EMBL/GenBank/DDBJ databases">
        <title>de novo genome assembly of Solanum bulbocastanum strain 11H21.</title>
        <authorList>
            <person name="Hosaka A.J."/>
        </authorList>
    </citation>
    <scope>NUCLEOTIDE SEQUENCE [LARGE SCALE GENOMIC DNA]</scope>
    <source>
        <tissue evidence="1">Young leaves</tissue>
    </source>
</reference>
<comment type="caution">
    <text evidence="1">The sequence shown here is derived from an EMBL/GenBank/DDBJ whole genome shotgun (WGS) entry which is preliminary data.</text>
</comment>
<dbReference type="EMBL" id="JBANQN010000005">
    <property type="protein sequence ID" value="KAK6789497.1"/>
    <property type="molecule type" value="Genomic_DNA"/>
</dbReference>
<evidence type="ECO:0000313" key="1">
    <source>
        <dbReference type="EMBL" id="KAK6789497.1"/>
    </source>
</evidence>
<organism evidence="1 2">
    <name type="scientific">Solanum bulbocastanum</name>
    <name type="common">Wild potato</name>
    <dbReference type="NCBI Taxonomy" id="147425"/>
    <lineage>
        <taxon>Eukaryota</taxon>
        <taxon>Viridiplantae</taxon>
        <taxon>Streptophyta</taxon>
        <taxon>Embryophyta</taxon>
        <taxon>Tracheophyta</taxon>
        <taxon>Spermatophyta</taxon>
        <taxon>Magnoliopsida</taxon>
        <taxon>eudicotyledons</taxon>
        <taxon>Gunneridae</taxon>
        <taxon>Pentapetalae</taxon>
        <taxon>asterids</taxon>
        <taxon>lamiids</taxon>
        <taxon>Solanales</taxon>
        <taxon>Solanaceae</taxon>
        <taxon>Solanoideae</taxon>
        <taxon>Solaneae</taxon>
        <taxon>Solanum</taxon>
    </lineage>
</organism>
<gene>
    <name evidence="1" type="ORF">RDI58_013297</name>
</gene>
<name>A0AAN8TQF7_SOLBU</name>